<evidence type="ECO:0000313" key="4">
    <source>
        <dbReference type="Proteomes" id="UP000070700"/>
    </source>
</evidence>
<dbReference type="KEGG" id="psco:LY89DRAFT_684921"/>
<dbReference type="STRING" id="149040.A0A194XAY7"/>
<keyword evidence="4" id="KW-1185">Reference proteome</keyword>
<evidence type="ECO:0000259" key="2">
    <source>
        <dbReference type="Pfam" id="PF00557"/>
    </source>
</evidence>
<dbReference type="SUPFAM" id="SSF55920">
    <property type="entry name" value="Creatinase/aminopeptidase"/>
    <property type="match status" value="1"/>
</dbReference>
<accession>A0A194XAY7</accession>
<dbReference type="InParanoid" id="A0A194XAY7"/>
<gene>
    <name evidence="3" type="ORF">LY89DRAFT_684921</name>
</gene>
<dbReference type="InterPro" id="IPR036005">
    <property type="entry name" value="Creatinase/aminopeptidase-like"/>
</dbReference>
<name>A0A194XAY7_MOLSC</name>
<dbReference type="GeneID" id="28824712"/>
<dbReference type="OrthoDB" id="3632757at2759"/>
<dbReference type="Proteomes" id="UP000070700">
    <property type="component" value="Unassembled WGS sequence"/>
</dbReference>
<protein>
    <submittedName>
        <fullName evidence="3">Putative lipo protein</fullName>
    </submittedName>
</protein>
<dbReference type="AlphaFoldDB" id="A0A194XAY7"/>
<feature type="chain" id="PRO_5008268022" evidence="1">
    <location>
        <begin position="26"/>
        <end position="454"/>
    </location>
</feature>
<organism evidence="3 4">
    <name type="scientific">Mollisia scopiformis</name>
    <name type="common">Conifer needle endophyte fungus</name>
    <name type="synonym">Phialocephala scopiformis</name>
    <dbReference type="NCBI Taxonomy" id="149040"/>
    <lineage>
        <taxon>Eukaryota</taxon>
        <taxon>Fungi</taxon>
        <taxon>Dikarya</taxon>
        <taxon>Ascomycota</taxon>
        <taxon>Pezizomycotina</taxon>
        <taxon>Leotiomycetes</taxon>
        <taxon>Helotiales</taxon>
        <taxon>Mollisiaceae</taxon>
        <taxon>Mollisia</taxon>
    </lineage>
</organism>
<dbReference type="EMBL" id="KQ947415">
    <property type="protein sequence ID" value="KUJ16917.1"/>
    <property type="molecule type" value="Genomic_DNA"/>
</dbReference>
<proteinExistence type="predicted"/>
<feature type="signal peptide" evidence="1">
    <location>
        <begin position="1"/>
        <end position="25"/>
    </location>
</feature>
<feature type="domain" description="Peptidase M24" evidence="2">
    <location>
        <begin position="200"/>
        <end position="383"/>
    </location>
</feature>
<sequence>MIQSTGLKTLVAVLLSVGVAQSSAATREPQYVTLPSLREQLAITDAWRSERIANIPNILKKYDVDAWLISQHEHAEDTVFWSLKRATQFAARRRTLQLFLASPAPGLQSSYSWIDNTPEVWSNLLDVLEAQDARSIVVNVDAEIAFSGGMHAGELVEIQRRVGEKWQSRFVAEPMVGVEVVGTMPRGKEGDRLKWYKGLMETAWAMIGEAFSERVITPGFTTTEDVEWWLRDKVQAMNYTTWFQPDVSIIGKDDFGDPNPSPIQPKNVIHYGDLLHVDFGVTAIGMNTDTQHLAYVLYPGETEKDIPQGFRVGLKKANRLQDIVRENMKIGMTGNAILTKSLEQMKNEGFDGRVYCHPIGDWGHSAGTLIGMFNLQDEVPVLGDLPLLNHTYYSVELYAEHFVPELNKTLNFYLEEDVHWVDGDQWDWVWGRQENFHLIHSKAANQEGFFVQEL</sequence>
<dbReference type="InterPro" id="IPR000994">
    <property type="entry name" value="Pept_M24"/>
</dbReference>
<keyword evidence="1" id="KW-0732">Signal</keyword>
<reference evidence="3 4" key="1">
    <citation type="submission" date="2015-10" db="EMBL/GenBank/DDBJ databases">
        <title>Full genome of DAOMC 229536 Phialocephala scopiformis, a fungal endophyte of spruce producing the potent anti-insectan compound rugulosin.</title>
        <authorList>
            <consortium name="DOE Joint Genome Institute"/>
            <person name="Walker A.K."/>
            <person name="Frasz S.L."/>
            <person name="Seifert K.A."/>
            <person name="Miller J.D."/>
            <person name="Mondo S.J."/>
            <person name="Labutti K."/>
            <person name="Lipzen A."/>
            <person name="Dockter R."/>
            <person name="Kennedy M."/>
            <person name="Grigoriev I.V."/>
            <person name="Spatafora J.W."/>
        </authorList>
    </citation>
    <scope>NUCLEOTIDE SEQUENCE [LARGE SCALE GENOMIC DNA]</scope>
    <source>
        <strain evidence="3 4">CBS 120377</strain>
    </source>
</reference>
<dbReference type="Gene3D" id="3.90.230.10">
    <property type="entry name" value="Creatinase/methionine aminopeptidase superfamily"/>
    <property type="match status" value="1"/>
</dbReference>
<dbReference type="Pfam" id="PF00557">
    <property type="entry name" value="Peptidase_M24"/>
    <property type="match status" value="1"/>
</dbReference>
<evidence type="ECO:0000313" key="3">
    <source>
        <dbReference type="EMBL" id="KUJ16917.1"/>
    </source>
</evidence>
<dbReference type="RefSeq" id="XP_018071272.1">
    <property type="nucleotide sequence ID" value="XM_018214986.1"/>
</dbReference>
<evidence type="ECO:0000256" key="1">
    <source>
        <dbReference type="SAM" id="SignalP"/>
    </source>
</evidence>